<gene>
    <name evidence="2" type="ORF">G4B88_021006</name>
</gene>
<comment type="caution">
    <text evidence="2">The sequence shown here is derived from an EMBL/GenBank/DDBJ whole genome shotgun (WGS) entry which is preliminary data.</text>
</comment>
<reference evidence="2 3" key="1">
    <citation type="journal article" date="2020" name="bioRxiv">
        <title>Sequence and annotation of 42 cannabis genomes reveals extensive copy number variation in cannabinoid synthesis and pathogen resistance genes.</title>
        <authorList>
            <person name="Mckernan K.J."/>
            <person name="Helbert Y."/>
            <person name="Kane L.T."/>
            <person name="Ebling H."/>
            <person name="Zhang L."/>
            <person name="Liu B."/>
            <person name="Eaton Z."/>
            <person name="Mclaughlin S."/>
            <person name="Kingan S."/>
            <person name="Baybayan P."/>
            <person name="Concepcion G."/>
            <person name="Jordan M."/>
            <person name="Riva A."/>
            <person name="Barbazuk W."/>
            <person name="Harkins T."/>
        </authorList>
    </citation>
    <scope>NUCLEOTIDE SEQUENCE [LARGE SCALE GENOMIC DNA]</scope>
    <source>
        <strain evidence="3">cv. Jamaican Lion 4</strain>
        <tissue evidence="2">Leaf</tissue>
    </source>
</reference>
<evidence type="ECO:0000313" key="2">
    <source>
        <dbReference type="EMBL" id="KAF4379873.1"/>
    </source>
</evidence>
<dbReference type="AlphaFoldDB" id="A0A7J6GA88"/>
<organism evidence="2 3">
    <name type="scientific">Cannabis sativa</name>
    <name type="common">Hemp</name>
    <name type="synonym">Marijuana</name>
    <dbReference type="NCBI Taxonomy" id="3483"/>
    <lineage>
        <taxon>Eukaryota</taxon>
        <taxon>Viridiplantae</taxon>
        <taxon>Streptophyta</taxon>
        <taxon>Embryophyta</taxon>
        <taxon>Tracheophyta</taxon>
        <taxon>Spermatophyta</taxon>
        <taxon>Magnoliopsida</taxon>
        <taxon>eudicotyledons</taxon>
        <taxon>Gunneridae</taxon>
        <taxon>Pentapetalae</taxon>
        <taxon>rosids</taxon>
        <taxon>fabids</taxon>
        <taxon>Rosales</taxon>
        <taxon>Cannabaceae</taxon>
        <taxon>Cannabis</taxon>
    </lineage>
</organism>
<dbReference type="Pfam" id="PF12394">
    <property type="entry name" value="DUF3657"/>
    <property type="match status" value="1"/>
</dbReference>
<dbReference type="InterPro" id="IPR022122">
    <property type="entry name" value="DUF3657"/>
</dbReference>
<dbReference type="PROSITE" id="PS51257">
    <property type="entry name" value="PROKAR_LIPOPROTEIN"/>
    <property type="match status" value="1"/>
</dbReference>
<protein>
    <submittedName>
        <fullName evidence="2">Uncharacterized protein</fullName>
    </submittedName>
</protein>
<dbReference type="EMBL" id="JAATIQ010000125">
    <property type="protein sequence ID" value="KAF4379873.1"/>
    <property type="molecule type" value="Genomic_DNA"/>
</dbReference>
<dbReference type="Proteomes" id="UP000583929">
    <property type="component" value="Unassembled WGS sequence"/>
</dbReference>
<feature type="region of interest" description="Disordered" evidence="1">
    <location>
        <begin position="589"/>
        <end position="611"/>
    </location>
</feature>
<keyword evidence="3" id="KW-1185">Reference proteome</keyword>
<feature type="compositionally biased region" description="Acidic residues" evidence="1">
    <location>
        <begin position="554"/>
        <end position="572"/>
    </location>
</feature>
<feature type="region of interest" description="Disordered" evidence="1">
    <location>
        <begin position="550"/>
        <end position="572"/>
    </location>
</feature>
<evidence type="ECO:0000256" key="1">
    <source>
        <dbReference type="SAM" id="MobiDB-lite"/>
    </source>
</evidence>
<evidence type="ECO:0000313" key="3">
    <source>
        <dbReference type="Proteomes" id="UP000583929"/>
    </source>
</evidence>
<accession>A0A7J6GA88</accession>
<proteinExistence type="predicted"/>
<sequence>MSAVILKFELMYASISETGSNLQNSLSACSAAVHEFRIPPKALLGLHSYCPVHFDAFHAVLVEASVHISLHKDGSYICTTMLSSDSITTEVADAESVNKFSQAQGQEDFWRLDEEFLAHLAQLKHEGFHGPSGHGKHQNPTGFGKKKGHYPTGFDWKNSTASTYNLKLRKYWSFHTKHKVFMMTLNCDGGFVRICERTRHFGYEVAVTIDAVDWIIETVKEVEQKEERRRVSFKRSFRNSSSCYLVEYFSNTKGSSLKISVLKNNMMKTVIIPEEEKANGWSEFLRCLNSTMKREQAIVNENRVQQTAEANNGRLLNQRSWANVVKEPRKQMTNQNIQVENVAAKKLVTAKKFGRRKESLVLEHDGGKVELKLFKLNDLSYRFHGYFGAVVVEKAGDGRDEDETVRMAVSVENHDGVELARLDLWVRKGKDKRAICVKKNPEQIIKDFFEGRLKSITPKSRVHFRAAIISFWADFEAEKKTVRSSILKKTAEEEQEEEKGFQQFGKVYIRKRKSMGHNRSELGASIVEEFYFEGEEVDIDSIEDEMLGLSSDSECSEGEGADPETENSEEQEDIIGDIKELWKQNEHEMQSVMESHEEGQNTRQNYHEDHSWSNIRGWPTRCVHSGRARRRRRAQVDVL</sequence>
<name>A0A7J6GA88_CANSA</name>